<dbReference type="Pfam" id="PF13676">
    <property type="entry name" value="TIR_2"/>
    <property type="match status" value="1"/>
</dbReference>
<gene>
    <name evidence="14" type="primary">20206011</name>
    <name evidence="13" type="ORF">HELRODRAFT_176895</name>
</gene>
<dbReference type="EMBL" id="KB097144">
    <property type="protein sequence ID" value="ESN98428.1"/>
    <property type="molecule type" value="Genomic_DNA"/>
</dbReference>
<feature type="domain" description="TIR" evidence="12">
    <location>
        <begin position="591"/>
        <end position="725"/>
    </location>
</feature>
<dbReference type="RefSeq" id="XP_009023390.1">
    <property type="nucleotide sequence ID" value="XM_009025142.1"/>
</dbReference>
<reference evidence="13 15" key="2">
    <citation type="journal article" date="2013" name="Nature">
        <title>Insights into bilaterian evolution from three spiralian genomes.</title>
        <authorList>
            <person name="Simakov O."/>
            <person name="Marletaz F."/>
            <person name="Cho S.J."/>
            <person name="Edsinger-Gonzales E."/>
            <person name="Havlak P."/>
            <person name="Hellsten U."/>
            <person name="Kuo D.H."/>
            <person name="Larsson T."/>
            <person name="Lv J."/>
            <person name="Arendt D."/>
            <person name="Savage R."/>
            <person name="Osoegawa K."/>
            <person name="de Jong P."/>
            <person name="Grimwood J."/>
            <person name="Chapman J.A."/>
            <person name="Shapiro H."/>
            <person name="Aerts A."/>
            <person name="Otillar R.P."/>
            <person name="Terry A.Y."/>
            <person name="Boore J.L."/>
            <person name="Grigoriev I.V."/>
            <person name="Lindberg D.R."/>
            <person name="Seaver E.C."/>
            <person name="Weisblat D.A."/>
            <person name="Putnam N.H."/>
            <person name="Rokhsar D.S."/>
        </authorList>
    </citation>
    <scope>NUCLEOTIDE SEQUENCE</scope>
</reference>
<dbReference type="PANTHER" id="PTHR24365">
    <property type="entry name" value="TOLL-LIKE RECEPTOR"/>
    <property type="match status" value="1"/>
</dbReference>
<keyword evidence="3" id="KW-0433">Leucine-rich repeat</keyword>
<dbReference type="PROSITE" id="PS50104">
    <property type="entry name" value="TIR"/>
    <property type="match status" value="1"/>
</dbReference>
<dbReference type="InterPro" id="IPR035897">
    <property type="entry name" value="Toll_tir_struct_dom_sf"/>
</dbReference>
<dbReference type="InParanoid" id="T1FB12"/>
<dbReference type="InterPro" id="IPR003591">
    <property type="entry name" value="Leu-rich_rpt_typical-subtyp"/>
</dbReference>
<dbReference type="FunFam" id="3.40.50.10140:FF:000040">
    <property type="entry name" value="Uncharacterized protein"/>
    <property type="match status" value="1"/>
</dbReference>
<dbReference type="SUPFAM" id="SSF52058">
    <property type="entry name" value="L domain-like"/>
    <property type="match status" value="1"/>
</dbReference>
<evidence type="ECO:0000259" key="12">
    <source>
        <dbReference type="PROSITE" id="PS50104"/>
    </source>
</evidence>
<evidence type="ECO:0000256" key="2">
    <source>
        <dbReference type="ARBA" id="ARBA00009634"/>
    </source>
</evidence>
<comment type="subcellular location">
    <subcellularLocation>
        <location evidence="1">Membrane</location>
        <topology evidence="1">Single-pass type I membrane protein</topology>
    </subcellularLocation>
</comment>
<keyword evidence="9" id="KW-0675">Receptor</keyword>
<evidence type="ECO:0000313" key="13">
    <source>
        <dbReference type="EMBL" id="ESN98428.1"/>
    </source>
</evidence>
<dbReference type="GO" id="GO:0007165">
    <property type="term" value="P:signal transduction"/>
    <property type="evidence" value="ECO:0000318"/>
    <property type="project" value="GO_Central"/>
</dbReference>
<evidence type="ECO:0000313" key="15">
    <source>
        <dbReference type="Proteomes" id="UP000015101"/>
    </source>
</evidence>
<dbReference type="GeneID" id="20206011"/>
<dbReference type="SMART" id="SM00369">
    <property type="entry name" value="LRR_TYP"/>
    <property type="match status" value="5"/>
</dbReference>
<evidence type="ECO:0000256" key="4">
    <source>
        <dbReference type="ARBA" id="ARBA00022692"/>
    </source>
</evidence>
<dbReference type="OrthoDB" id="6285964at2759"/>
<evidence type="ECO:0000256" key="7">
    <source>
        <dbReference type="ARBA" id="ARBA00022989"/>
    </source>
</evidence>
<dbReference type="KEGG" id="hro:HELRODRAFT_176895"/>
<keyword evidence="15" id="KW-1185">Reference proteome</keyword>
<dbReference type="STRING" id="6412.T1FB12"/>
<dbReference type="Proteomes" id="UP000015101">
    <property type="component" value="Unassembled WGS sequence"/>
</dbReference>
<evidence type="ECO:0000256" key="1">
    <source>
        <dbReference type="ARBA" id="ARBA00004479"/>
    </source>
</evidence>
<dbReference type="SMART" id="SM00082">
    <property type="entry name" value="LRRCT"/>
    <property type="match status" value="1"/>
</dbReference>
<evidence type="ECO:0000256" key="10">
    <source>
        <dbReference type="ARBA" id="ARBA00023180"/>
    </source>
</evidence>
<dbReference type="InterPro" id="IPR000483">
    <property type="entry name" value="Cys-rich_flank_reg_C"/>
</dbReference>
<dbReference type="GO" id="GO:0005886">
    <property type="term" value="C:plasma membrane"/>
    <property type="evidence" value="ECO:0000318"/>
    <property type="project" value="GO_Central"/>
</dbReference>
<evidence type="ECO:0000256" key="8">
    <source>
        <dbReference type="ARBA" id="ARBA00023136"/>
    </source>
</evidence>
<dbReference type="Gene3D" id="3.80.10.10">
    <property type="entry name" value="Ribonuclease Inhibitor"/>
    <property type="match status" value="2"/>
</dbReference>
<dbReference type="GO" id="GO:0038023">
    <property type="term" value="F:signaling receptor activity"/>
    <property type="evidence" value="ECO:0000318"/>
    <property type="project" value="GO_Central"/>
</dbReference>
<comment type="similarity">
    <text evidence="2">Belongs to the Toll-like receptor family.</text>
</comment>
<dbReference type="OMA" id="CNMTWMA"/>
<dbReference type="Pfam" id="PF13855">
    <property type="entry name" value="LRR_8"/>
    <property type="match status" value="2"/>
</dbReference>
<keyword evidence="5" id="KW-0732">Signal</keyword>
<protein>
    <recommendedName>
        <fullName evidence="12">TIR domain-containing protein</fullName>
    </recommendedName>
</protein>
<evidence type="ECO:0000256" key="3">
    <source>
        <dbReference type="ARBA" id="ARBA00022614"/>
    </source>
</evidence>
<name>T1FB12_HELRO</name>
<evidence type="ECO:0000256" key="9">
    <source>
        <dbReference type="ARBA" id="ARBA00023170"/>
    </source>
</evidence>
<reference evidence="15" key="1">
    <citation type="submission" date="2012-12" db="EMBL/GenBank/DDBJ databases">
        <authorList>
            <person name="Hellsten U."/>
            <person name="Grimwood J."/>
            <person name="Chapman J.A."/>
            <person name="Shapiro H."/>
            <person name="Aerts A."/>
            <person name="Otillar R.P."/>
            <person name="Terry A.Y."/>
            <person name="Boore J.L."/>
            <person name="Simakov O."/>
            <person name="Marletaz F."/>
            <person name="Cho S.-J."/>
            <person name="Edsinger-Gonzales E."/>
            <person name="Havlak P."/>
            <person name="Kuo D.-H."/>
            <person name="Larsson T."/>
            <person name="Lv J."/>
            <person name="Arendt D."/>
            <person name="Savage R."/>
            <person name="Osoegawa K."/>
            <person name="de Jong P."/>
            <person name="Lindberg D.R."/>
            <person name="Seaver E.C."/>
            <person name="Weisblat D.A."/>
            <person name="Putnam N.H."/>
            <person name="Grigoriev I.V."/>
            <person name="Rokhsar D.S."/>
        </authorList>
    </citation>
    <scope>NUCLEOTIDE SEQUENCE</scope>
</reference>
<keyword evidence="7 11" id="KW-1133">Transmembrane helix</keyword>
<dbReference type="PANTHER" id="PTHR24365:SF541">
    <property type="entry name" value="PROTEIN TOLL-RELATED"/>
    <property type="match status" value="1"/>
</dbReference>
<evidence type="ECO:0000256" key="6">
    <source>
        <dbReference type="ARBA" id="ARBA00022737"/>
    </source>
</evidence>
<dbReference type="EnsemblMetazoa" id="HelroT176895">
    <property type="protein sequence ID" value="HelroP176895"/>
    <property type="gene ID" value="HelroG176895"/>
</dbReference>
<dbReference type="HOGENOM" id="CLU_369746_0_0_1"/>
<keyword evidence="8 11" id="KW-0472">Membrane</keyword>
<evidence type="ECO:0000256" key="5">
    <source>
        <dbReference type="ARBA" id="ARBA00022729"/>
    </source>
</evidence>
<reference evidence="14" key="3">
    <citation type="submission" date="2015-06" db="UniProtKB">
        <authorList>
            <consortium name="EnsemblMetazoa"/>
        </authorList>
    </citation>
    <scope>IDENTIFICATION</scope>
</reference>
<dbReference type="CTD" id="20206011"/>
<dbReference type="eggNOG" id="KOG4641">
    <property type="taxonomic scope" value="Eukaryota"/>
</dbReference>
<dbReference type="AlphaFoldDB" id="T1FB12"/>
<dbReference type="EMBL" id="AMQM01005872">
    <property type="status" value="NOT_ANNOTATED_CDS"/>
    <property type="molecule type" value="Genomic_DNA"/>
</dbReference>
<organism evidence="14 15">
    <name type="scientific">Helobdella robusta</name>
    <name type="common">Californian leech</name>
    <dbReference type="NCBI Taxonomy" id="6412"/>
    <lineage>
        <taxon>Eukaryota</taxon>
        <taxon>Metazoa</taxon>
        <taxon>Spiralia</taxon>
        <taxon>Lophotrochozoa</taxon>
        <taxon>Annelida</taxon>
        <taxon>Clitellata</taxon>
        <taxon>Hirudinea</taxon>
        <taxon>Rhynchobdellida</taxon>
        <taxon>Glossiphoniidae</taxon>
        <taxon>Helobdella</taxon>
    </lineage>
</organism>
<dbReference type="SMART" id="SM00255">
    <property type="entry name" value="TIR"/>
    <property type="match status" value="1"/>
</dbReference>
<keyword evidence="4 11" id="KW-0812">Transmembrane</keyword>
<proteinExistence type="inferred from homology"/>
<dbReference type="SUPFAM" id="SSF52200">
    <property type="entry name" value="Toll/Interleukin receptor TIR domain"/>
    <property type="match status" value="1"/>
</dbReference>
<sequence length="753" mass="86930">MENLITTEKIAGKRNRGQQRITFVKSLCHLLKQLIKSVKDRFFGANSSELCSSSAFQTCINCQIDETSIRLDGCMRQQCQDVSLQNRQKYNFQNELSEVLKIKSRVTSLVVTNSPLSEIPSMICSLSNILDLSIDSSCLKVLPDGCINKLKTLRKLSLQNNQIEYLQKGLFDGLNDLEEIILKNNKISSVHDDVFSNETDLLSLKKIDLSFNSLTNVDAWVFVRAMSGHETIVDLDSNNISNFSNRKKWFFTCKKYNKRFLSHQLNLDNNQLKHITDLAIYFPALTDTLCFFGRRTYTKVEIGLYNNPIKCDCVDYKVITITRSLFQSIFDGVHCQKRFQPIPIKFMVIPVEELQCDMDQCTDGCACKEIPFYKSMYINCNFNHMSNLPVMLPVKTKTWNFSMFHYNLTFSHNSIETIDERFYFNNTVVLDLSYNKITKIDLQVFKSLKVLQELHLHSNFLTTVPRDFLKNDSRMLKHISLHNNSWDCSCGNKWLKQWMMNLWNQSITLLTPDSVLCRTPGSLSGRSLFSVSEEEFCPKPSRLLISLLIPLLTGVLLLLALFVLIKKFKVELNTYLNIHLLDRDECIGENMIYDAFVSCSYSDRRRGIELVRLMEGKGYHVCYHEKDFIGGQSIAANIVEAITFSKRVVCLLTSNFLKSTYCMFEFQTSLHRNIELKRKRLIVLLDESVEVDEDVLPNDVHNFLTTHTYIELSSNKWTHQLFYSLPLNPIQLKVVHQDTDYSVASDDVSLITI</sequence>
<feature type="transmembrane region" description="Helical" evidence="11">
    <location>
        <begin position="543"/>
        <end position="565"/>
    </location>
</feature>
<dbReference type="InterPro" id="IPR032675">
    <property type="entry name" value="LRR_dom_sf"/>
</dbReference>
<dbReference type="Gene3D" id="3.40.50.10140">
    <property type="entry name" value="Toll/interleukin-1 receptor homology (TIR) domain"/>
    <property type="match status" value="1"/>
</dbReference>
<keyword evidence="6" id="KW-0677">Repeat</keyword>
<dbReference type="InterPro" id="IPR000157">
    <property type="entry name" value="TIR_dom"/>
</dbReference>
<keyword evidence="10" id="KW-0325">Glycoprotein</keyword>
<evidence type="ECO:0000256" key="11">
    <source>
        <dbReference type="SAM" id="Phobius"/>
    </source>
</evidence>
<dbReference type="FunFam" id="3.80.10.10:FF:000727">
    <property type="entry name" value="Toll-like protein"/>
    <property type="match status" value="1"/>
</dbReference>
<dbReference type="InterPro" id="IPR001611">
    <property type="entry name" value="Leu-rich_rpt"/>
</dbReference>
<evidence type="ECO:0000313" key="14">
    <source>
        <dbReference type="EnsemblMetazoa" id="HelroP176895"/>
    </source>
</evidence>
<accession>T1FB12</accession>